<protein>
    <recommendedName>
        <fullName evidence="3">DNA and RNA helicase</fullName>
    </recommendedName>
</protein>
<accession>A0A1H0QGZ0</accession>
<reference evidence="1 2" key="1">
    <citation type="submission" date="2016-10" db="EMBL/GenBank/DDBJ databases">
        <authorList>
            <person name="de Groot N.N."/>
        </authorList>
    </citation>
    <scope>NUCLEOTIDE SEQUENCE [LARGE SCALE GENOMIC DNA]</scope>
    <source>
        <strain evidence="1 2">DSM 12272</strain>
    </source>
</reference>
<organism evidence="1 2">
    <name type="scientific">Clostridium gasigenes</name>
    <dbReference type="NCBI Taxonomy" id="94869"/>
    <lineage>
        <taxon>Bacteria</taxon>
        <taxon>Bacillati</taxon>
        <taxon>Bacillota</taxon>
        <taxon>Clostridia</taxon>
        <taxon>Eubacteriales</taxon>
        <taxon>Clostridiaceae</taxon>
        <taxon>Clostridium</taxon>
    </lineage>
</organism>
<dbReference type="STRING" id="94869.SAMN04488529_102363"/>
<dbReference type="Proteomes" id="UP000198597">
    <property type="component" value="Unassembled WGS sequence"/>
</dbReference>
<dbReference type="OrthoDB" id="1664853at2"/>
<dbReference type="RefSeq" id="WP_089967227.1">
    <property type="nucleotide sequence ID" value="NZ_FNJM01000002.1"/>
</dbReference>
<proteinExistence type="predicted"/>
<dbReference type="AlphaFoldDB" id="A0A1H0QGZ0"/>
<keyword evidence="2" id="KW-1185">Reference proteome</keyword>
<evidence type="ECO:0000313" key="2">
    <source>
        <dbReference type="Proteomes" id="UP000198597"/>
    </source>
</evidence>
<sequence>MFENNYPLFNSGRLLKINMLEELRDFPREFFDVMLKKYSNGIISGCDIHVTDDCIVVEKGIIKYQDVLYLLKDDREIEYKCNNKMMILKVKFLPNVECKDFIKISTEVYLDENLELKVDEIEICRFKLRTGAKLRTNHVGFDDLCTEYDTVNTINAPYAAYGESSLNSDILREFGKGLLKCNLTDPWDISFGMTCIQSKDPVEKEIIVSYLVYKLNIKINDYSNQEIYNHLLEILNAIKGGTRASSNQGRSKYRKILID</sequence>
<evidence type="ECO:0000313" key="1">
    <source>
        <dbReference type="EMBL" id="SDP16651.1"/>
    </source>
</evidence>
<evidence type="ECO:0008006" key="3">
    <source>
        <dbReference type="Google" id="ProtNLM"/>
    </source>
</evidence>
<gene>
    <name evidence="1" type="ORF">SAMN04488529_102363</name>
</gene>
<name>A0A1H0QGZ0_9CLOT</name>
<dbReference type="EMBL" id="FNJM01000002">
    <property type="protein sequence ID" value="SDP16651.1"/>
    <property type="molecule type" value="Genomic_DNA"/>
</dbReference>